<evidence type="ECO:0000313" key="2">
    <source>
        <dbReference type="EMBL" id="GAA1760282.1"/>
    </source>
</evidence>
<keyword evidence="3" id="KW-1185">Reference proteome</keyword>
<feature type="region of interest" description="Disordered" evidence="1">
    <location>
        <begin position="133"/>
        <end position="160"/>
    </location>
</feature>
<organism evidence="2 3">
    <name type="scientific">Agromyces humatus</name>
    <dbReference type="NCBI Taxonomy" id="279573"/>
    <lineage>
        <taxon>Bacteria</taxon>
        <taxon>Bacillati</taxon>
        <taxon>Actinomycetota</taxon>
        <taxon>Actinomycetes</taxon>
        <taxon>Micrococcales</taxon>
        <taxon>Microbacteriaceae</taxon>
        <taxon>Agromyces</taxon>
    </lineage>
</organism>
<dbReference type="RefSeq" id="WP_232497873.1">
    <property type="nucleotide sequence ID" value="NZ_BAAANH010000004.1"/>
</dbReference>
<dbReference type="EMBL" id="BAAANH010000004">
    <property type="protein sequence ID" value="GAA1760282.1"/>
    <property type="molecule type" value="Genomic_DNA"/>
</dbReference>
<name>A0ABP4WUD6_9MICO</name>
<gene>
    <name evidence="2" type="ORF">GCM10009747_19130</name>
</gene>
<comment type="caution">
    <text evidence="2">The sequence shown here is derived from an EMBL/GenBank/DDBJ whole genome shotgun (WGS) entry which is preliminary data.</text>
</comment>
<accession>A0ABP4WUD6</accession>
<sequence>MLVQVTWSSSGFFDDEDAAATARPEPEEFRAPAWMQAPDDELPVRLLSDRVIARTDAAVVVLREVRAFSVGFEVHLDWMLRRRGEDAWEWRRLAESATAGGWSRDPECGDSSLRFGLGLPDGSKVRKAEFGFALPGGPSPEPPTAMPRHGGSSGGDRSVSGSNGLWVWSPEPLCGELRLVIEWAQVGIPIGSVPLDGDAIADATLGVRPLWDEAR</sequence>
<evidence type="ECO:0000256" key="1">
    <source>
        <dbReference type="SAM" id="MobiDB-lite"/>
    </source>
</evidence>
<reference evidence="3" key="1">
    <citation type="journal article" date="2019" name="Int. J. Syst. Evol. Microbiol.">
        <title>The Global Catalogue of Microorganisms (GCM) 10K type strain sequencing project: providing services to taxonomists for standard genome sequencing and annotation.</title>
        <authorList>
            <consortium name="The Broad Institute Genomics Platform"/>
            <consortium name="The Broad Institute Genome Sequencing Center for Infectious Disease"/>
            <person name="Wu L."/>
            <person name="Ma J."/>
        </authorList>
    </citation>
    <scope>NUCLEOTIDE SEQUENCE [LARGE SCALE GENOMIC DNA]</scope>
    <source>
        <strain evidence="3">JCM 14319</strain>
    </source>
</reference>
<evidence type="ECO:0000313" key="3">
    <source>
        <dbReference type="Proteomes" id="UP001500506"/>
    </source>
</evidence>
<protein>
    <submittedName>
        <fullName evidence="2">Uncharacterized protein</fullName>
    </submittedName>
</protein>
<dbReference type="Proteomes" id="UP001500506">
    <property type="component" value="Unassembled WGS sequence"/>
</dbReference>
<proteinExistence type="predicted"/>